<dbReference type="Gene3D" id="1.10.287.950">
    <property type="entry name" value="Methyl-accepting chemotaxis protein"/>
    <property type="match status" value="1"/>
</dbReference>
<dbReference type="OrthoDB" id="5405512at2"/>
<dbReference type="EMBL" id="VJVV01000004">
    <property type="protein sequence ID" value="TRO82336.1"/>
    <property type="molecule type" value="Genomic_DNA"/>
</dbReference>
<organism evidence="5 6">
    <name type="scientific">Trichloromonas acetexigens</name>
    <dbReference type="NCBI Taxonomy" id="38815"/>
    <lineage>
        <taxon>Bacteria</taxon>
        <taxon>Pseudomonadati</taxon>
        <taxon>Thermodesulfobacteriota</taxon>
        <taxon>Desulfuromonadia</taxon>
        <taxon>Desulfuromonadales</taxon>
        <taxon>Trichloromonadaceae</taxon>
        <taxon>Trichloromonas</taxon>
    </lineage>
</organism>
<dbReference type="InterPro" id="IPR004089">
    <property type="entry name" value="MCPsignal_dom"/>
</dbReference>
<evidence type="ECO:0000313" key="5">
    <source>
        <dbReference type="EMBL" id="TRO82336.1"/>
    </source>
</evidence>
<dbReference type="AlphaFoldDB" id="A0A550JGK3"/>
<evidence type="ECO:0000256" key="2">
    <source>
        <dbReference type="PROSITE-ProRule" id="PRU00284"/>
    </source>
</evidence>
<dbReference type="SUPFAM" id="SSF58104">
    <property type="entry name" value="Methyl-accepting chemotaxis protein (MCP) signaling domain"/>
    <property type="match status" value="1"/>
</dbReference>
<dbReference type="PANTHER" id="PTHR32089">
    <property type="entry name" value="METHYL-ACCEPTING CHEMOTAXIS PROTEIN MCPB"/>
    <property type="match status" value="1"/>
</dbReference>
<gene>
    <name evidence="5" type="ORF">FL622_07100</name>
</gene>
<dbReference type="SMART" id="SM00283">
    <property type="entry name" value="MA"/>
    <property type="match status" value="1"/>
</dbReference>
<evidence type="ECO:0000259" key="4">
    <source>
        <dbReference type="PROSITE" id="PS50111"/>
    </source>
</evidence>
<keyword evidence="6" id="KW-1185">Reference proteome</keyword>
<evidence type="ECO:0000256" key="3">
    <source>
        <dbReference type="SAM" id="Phobius"/>
    </source>
</evidence>
<dbReference type="Proteomes" id="UP000317155">
    <property type="component" value="Unassembled WGS sequence"/>
</dbReference>
<keyword evidence="1 2" id="KW-0807">Transducer</keyword>
<dbReference type="PROSITE" id="PS50111">
    <property type="entry name" value="CHEMOTAXIS_TRANSDUC_2"/>
    <property type="match status" value="1"/>
</dbReference>
<feature type="transmembrane region" description="Helical" evidence="3">
    <location>
        <begin position="77"/>
        <end position="96"/>
    </location>
</feature>
<protein>
    <submittedName>
        <fullName evidence="5">Chemotaxis protein</fullName>
    </submittedName>
</protein>
<evidence type="ECO:0000313" key="6">
    <source>
        <dbReference type="Proteomes" id="UP000317155"/>
    </source>
</evidence>
<dbReference type="GO" id="GO:0007165">
    <property type="term" value="P:signal transduction"/>
    <property type="evidence" value="ECO:0007669"/>
    <property type="project" value="UniProtKB-KW"/>
</dbReference>
<evidence type="ECO:0000256" key="1">
    <source>
        <dbReference type="ARBA" id="ARBA00023224"/>
    </source>
</evidence>
<keyword evidence="3" id="KW-0472">Membrane</keyword>
<feature type="transmembrane region" description="Helical" evidence="3">
    <location>
        <begin position="50"/>
        <end position="71"/>
    </location>
</feature>
<feature type="domain" description="Methyl-accepting transducer" evidence="4">
    <location>
        <begin position="234"/>
        <end position="369"/>
    </location>
</feature>
<dbReference type="GO" id="GO:0016020">
    <property type="term" value="C:membrane"/>
    <property type="evidence" value="ECO:0007669"/>
    <property type="project" value="InterPro"/>
</dbReference>
<keyword evidence="3" id="KW-1133">Transmembrane helix</keyword>
<comment type="caution">
    <text evidence="5">The sequence shown here is derived from an EMBL/GenBank/DDBJ whole genome shotgun (WGS) entry which is preliminary data.</text>
</comment>
<name>A0A550JGK3_9BACT</name>
<accession>A0A550JGK3</accession>
<keyword evidence="3" id="KW-0812">Transmembrane</keyword>
<sequence>MAHSLLDRADMECISRHSVFGGHCRQGRSGSFRVLPAMRKGISMRETNSLLKLVLPYALLTAAALLLLWWFDAGTGMLWLILGMACLWGLVTTWLFRSQSARAQRRWREIDAQIAELTAKTSSLLGFMSKEFNDQFEIVRNENRQVQGLLADAIEKLVASFTGMDDQSRRQFELANQLTRQGGGNSAEGLDFESLRRDIEGVLRTFVDAATENSRVAKRLLEEMTATSTQFLGVLTMLDEVKKIADQTNLLAINATVEAARAGQAGKGFAVVAGEVRNLSVHSNKFSNKIGDEVSGIAQALNAVENTIGKIARQEAELVTQTDSRVKDLTSKLQSFNAQVEHSADEIGQISTEVSAGVRTAVTSLQFQDMCTQIIDHVSKRIDALAEILDSLAHLPLTARDFADADEAHCEERLQRFARQLGEATALVERARHNPVSQSSLATGDIELF</sequence>
<dbReference type="PANTHER" id="PTHR32089:SF112">
    <property type="entry name" value="LYSOZYME-LIKE PROTEIN-RELATED"/>
    <property type="match status" value="1"/>
</dbReference>
<reference evidence="5 6" key="1">
    <citation type="submission" date="2019-07" db="EMBL/GenBank/DDBJ databases">
        <title>Insights of Desulfuromonas acetexigens electromicrobiology.</title>
        <authorList>
            <person name="Katuri K."/>
            <person name="Sapireddy V."/>
            <person name="Shaw D.R."/>
            <person name="Saikaly P."/>
        </authorList>
    </citation>
    <scope>NUCLEOTIDE SEQUENCE [LARGE SCALE GENOMIC DNA]</scope>
    <source>
        <strain evidence="5 6">2873</strain>
    </source>
</reference>
<dbReference type="Pfam" id="PF00015">
    <property type="entry name" value="MCPsignal"/>
    <property type="match status" value="1"/>
</dbReference>
<proteinExistence type="predicted"/>